<organism evidence="1 2">
    <name type="scientific">Coemansia aciculifera</name>
    <dbReference type="NCBI Taxonomy" id="417176"/>
    <lineage>
        <taxon>Eukaryota</taxon>
        <taxon>Fungi</taxon>
        <taxon>Fungi incertae sedis</taxon>
        <taxon>Zoopagomycota</taxon>
        <taxon>Kickxellomycotina</taxon>
        <taxon>Kickxellomycetes</taxon>
        <taxon>Kickxellales</taxon>
        <taxon>Kickxellaceae</taxon>
        <taxon>Coemansia</taxon>
    </lineage>
</organism>
<sequence>MNYRATRVILLVCSVLAFVGIFRGLQYVNQPSHDMEGPWTGSHDKTVASPDYTASSNTTASDEDDKTLLRAAMVALVRNSELDGIRSTMRQVEDRFNREFGYPYIFLNDEDFTDEFKDRVRAMT</sequence>
<reference evidence="1" key="1">
    <citation type="submission" date="2022-07" db="EMBL/GenBank/DDBJ databases">
        <title>Phylogenomic reconstructions and comparative analyses of Kickxellomycotina fungi.</title>
        <authorList>
            <person name="Reynolds N.K."/>
            <person name="Stajich J.E."/>
            <person name="Barry K."/>
            <person name="Grigoriev I.V."/>
            <person name="Crous P."/>
            <person name="Smith M.E."/>
        </authorList>
    </citation>
    <scope>NUCLEOTIDE SEQUENCE</scope>
    <source>
        <strain evidence="1">CBS 190363</strain>
    </source>
</reference>
<dbReference type="EMBL" id="JANBVB010001238">
    <property type="protein sequence ID" value="KAJ2890726.1"/>
    <property type="molecule type" value="Genomic_DNA"/>
</dbReference>
<protein>
    <submittedName>
        <fullName evidence="1">Uncharacterized protein</fullName>
    </submittedName>
</protein>
<dbReference type="Proteomes" id="UP001139981">
    <property type="component" value="Unassembled WGS sequence"/>
</dbReference>
<keyword evidence="2" id="KW-1185">Reference proteome</keyword>
<name>A0ACC1LZ90_9FUNG</name>
<gene>
    <name evidence="1" type="ORF">IWW38_003976</name>
</gene>
<proteinExistence type="predicted"/>
<evidence type="ECO:0000313" key="1">
    <source>
        <dbReference type="EMBL" id="KAJ2890726.1"/>
    </source>
</evidence>
<accession>A0ACC1LZ90</accession>
<evidence type="ECO:0000313" key="2">
    <source>
        <dbReference type="Proteomes" id="UP001139981"/>
    </source>
</evidence>
<comment type="caution">
    <text evidence="1">The sequence shown here is derived from an EMBL/GenBank/DDBJ whole genome shotgun (WGS) entry which is preliminary data.</text>
</comment>
<feature type="non-terminal residue" evidence="1">
    <location>
        <position position="124"/>
    </location>
</feature>